<reference evidence="2 3" key="1">
    <citation type="journal article" date="2015" name="Genome Biol. Evol.">
        <title>Comparative Genomics of a Bacterivorous Green Alga Reveals Evolutionary Causalities and Consequences of Phago-Mixotrophic Mode of Nutrition.</title>
        <authorList>
            <person name="Burns J.A."/>
            <person name="Paasch A."/>
            <person name="Narechania A."/>
            <person name="Kim E."/>
        </authorList>
    </citation>
    <scope>NUCLEOTIDE SEQUENCE [LARGE SCALE GENOMIC DNA]</scope>
    <source>
        <strain evidence="2 3">PLY_AMNH</strain>
    </source>
</reference>
<feature type="transmembrane region" description="Helical" evidence="1">
    <location>
        <begin position="100"/>
        <end position="121"/>
    </location>
</feature>
<dbReference type="Proteomes" id="UP001190700">
    <property type="component" value="Unassembled WGS sequence"/>
</dbReference>
<proteinExistence type="predicted"/>
<feature type="transmembrane region" description="Helical" evidence="1">
    <location>
        <begin position="133"/>
        <end position="152"/>
    </location>
</feature>
<protein>
    <submittedName>
        <fullName evidence="2">Uncharacterized protein</fullName>
    </submittedName>
</protein>
<gene>
    <name evidence="2" type="ORF">CYMTET_23277</name>
</gene>
<dbReference type="EMBL" id="LGRX02011961">
    <property type="protein sequence ID" value="KAK3268206.1"/>
    <property type="molecule type" value="Genomic_DNA"/>
</dbReference>
<name>A0AAE0FZR1_9CHLO</name>
<comment type="caution">
    <text evidence="2">The sequence shown here is derived from an EMBL/GenBank/DDBJ whole genome shotgun (WGS) entry which is preliminary data.</text>
</comment>
<keyword evidence="1" id="KW-0812">Transmembrane</keyword>
<keyword evidence="1" id="KW-0472">Membrane</keyword>
<evidence type="ECO:0000313" key="3">
    <source>
        <dbReference type="Proteomes" id="UP001190700"/>
    </source>
</evidence>
<dbReference type="AlphaFoldDB" id="A0AAE0FZR1"/>
<accession>A0AAE0FZR1</accession>
<sequence>MNNATSRPLELASTFKLDLIYMACCTEGLVGCAVVLASPLHVGQTADNSLWENYHDAKWCSDFTWCEYRKASAGLLLVAAIGFGLLLLLHVAVRNTKLALPIYLATALMLVFYLTGWALLLAAFVDLDTTDDIGISVKVGIAFWCISSLSFLRYGYQSAAKSSATEIIAEVQPGTSNIEFQYANAQMATQPTMSPFFGMFLHFTACYLGYPLSPLYVESGVYFTGLMYPTHLNLASYVF</sequence>
<feature type="transmembrane region" description="Helical" evidence="1">
    <location>
        <begin position="20"/>
        <end position="42"/>
    </location>
</feature>
<evidence type="ECO:0000313" key="2">
    <source>
        <dbReference type="EMBL" id="KAK3268206.1"/>
    </source>
</evidence>
<keyword evidence="3" id="KW-1185">Reference proteome</keyword>
<keyword evidence="1" id="KW-1133">Transmembrane helix</keyword>
<evidence type="ECO:0000256" key="1">
    <source>
        <dbReference type="SAM" id="Phobius"/>
    </source>
</evidence>
<organism evidence="2 3">
    <name type="scientific">Cymbomonas tetramitiformis</name>
    <dbReference type="NCBI Taxonomy" id="36881"/>
    <lineage>
        <taxon>Eukaryota</taxon>
        <taxon>Viridiplantae</taxon>
        <taxon>Chlorophyta</taxon>
        <taxon>Pyramimonadophyceae</taxon>
        <taxon>Pyramimonadales</taxon>
        <taxon>Pyramimonadaceae</taxon>
        <taxon>Cymbomonas</taxon>
    </lineage>
</organism>
<feature type="transmembrane region" description="Helical" evidence="1">
    <location>
        <begin position="71"/>
        <end position="93"/>
    </location>
</feature>